<dbReference type="SUPFAM" id="SSF51695">
    <property type="entry name" value="PLC-like phosphodiesterases"/>
    <property type="match status" value="1"/>
</dbReference>
<accession>A0A1G8XNB0</accession>
<dbReference type="InterPro" id="IPR017946">
    <property type="entry name" value="PLC-like_Pdiesterase_TIM-brl"/>
</dbReference>
<evidence type="ECO:0000313" key="2">
    <source>
        <dbReference type="EMBL" id="SDJ91916.1"/>
    </source>
</evidence>
<gene>
    <name evidence="2" type="ORF">SAMN05216212_1168</name>
</gene>
<dbReference type="GO" id="GO:0008081">
    <property type="term" value="F:phosphoric diester hydrolase activity"/>
    <property type="evidence" value="ECO:0007669"/>
    <property type="project" value="InterPro"/>
</dbReference>
<evidence type="ECO:0000259" key="1">
    <source>
        <dbReference type="PROSITE" id="PS51704"/>
    </source>
</evidence>
<dbReference type="OrthoDB" id="9795622at2"/>
<name>A0A1G8XNB0_9GAMM</name>
<protein>
    <submittedName>
        <fullName evidence="2">Glycerophosphoryl diester phosphodiesterase</fullName>
    </submittedName>
</protein>
<dbReference type="Proteomes" id="UP000199305">
    <property type="component" value="Unassembled WGS sequence"/>
</dbReference>
<keyword evidence="3" id="KW-1185">Reference proteome</keyword>
<reference evidence="3" key="1">
    <citation type="submission" date="2016-10" db="EMBL/GenBank/DDBJ databases">
        <authorList>
            <person name="Varghese N."/>
            <person name="Submissions S."/>
        </authorList>
    </citation>
    <scope>NUCLEOTIDE SEQUENCE [LARGE SCALE GENOMIC DNA]</scope>
    <source>
        <strain evidence="3">CGMCC 1.10658</strain>
    </source>
</reference>
<dbReference type="Pfam" id="PF03009">
    <property type="entry name" value="GDPD"/>
    <property type="match status" value="1"/>
</dbReference>
<dbReference type="EMBL" id="FNFH01000002">
    <property type="protein sequence ID" value="SDJ91916.1"/>
    <property type="molecule type" value="Genomic_DNA"/>
</dbReference>
<dbReference type="GO" id="GO:0006629">
    <property type="term" value="P:lipid metabolic process"/>
    <property type="evidence" value="ECO:0007669"/>
    <property type="project" value="InterPro"/>
</dbReference>
<dbReference type="InterPro" id="IPR030395">
    <property type="entry name" value="GP_PDE_dom"/>
</dbReference>
<dbReference type="Gene3D" id="3.20.20.190">
    <property type="entry name" value="Phosphatidylinositol (PI) phosphodiesterase"/>
    <property type="match status" value="1"/>
</dbReference>
<sequence length="299" mass="33563">MMWFALFCLLLAILWFYARGRLAQERTVNLPAGPTPMVIAHGDERGRGLYPGNTLLYVREMASLGVDAVEVDLNLTADGHLVLIHDDVLERTTDGEGRVIDLSLEELRGLRLAENWTRDGISFPYRDSPLSIATIDEVFDAVADIPLIIELKNNDLAAAHAMCAAIRRAGQQHRVIVSTFHKRVIDEFRRICPEVTTGASLGDALLFYVAQLLRAETLLRPAYQTMQLPLRYFGLPVIGSRFLKAAHSLDLHISVWTVNAPEQMRWLTELGVDGIVTDRPDILQNLNRRNNNNREVSNA</sequence>
<dbReference type="AlphaFoldDB" id="A0A1G8XNB0"/>
<dbReference type="PANTHER" id="PTHR46211:SF14">
    <property type="entry name" value="GLYCEROPHOSPHODIESTER PHOSPHODIESTERASE"/>
    <property type="match status" value="1"/>
</dbReference>
<feature type="domain" description="GP-PDE" evidence="1">
    <location>
        <begin position="36"/>
        <end position="287"/>
    </location>
</feature>
<dbReference type="RefSeq" id="WP_091509918.1">
    <property type="nucleotide sequence ID" value="NZ_FNFH01000002.1"/>
</dbReference>
<dbReference type="CDD" id="cd08561">
    <property type="entry name" value="GDPD_cytoplasmic_ScUgpQ2_like"/>
    <property type="match status" value="1"/>
</dbReference>
<dbReference type="PANTHER" id="PTHR46211">
    <property type="entry name" value="GLYCEROPHOSPHORYL DIESTER PHOSPHODIESTERASE"/>
    <property type="match status" value="1"/>
</dbReference>
<dbReference type="PROSITE" id="PS51704">
    <property type="entry name" value="GP_PDE"/>
    <property type="match status" value="1"/>
</dbReference>
<dbReference type="STRING" id="658219.SAMN05216212_1168"/>
<evidence type="ECO:0000313" key="3">
    <source>
        <dbReference type="Proteomes" id="UP000199305"/>
    </source>
</evidence>
<proteinExistence type="predicted"/>
<organism evidence="2 3">
    <name type="scientific">Microbulbifer yueqingensis</name>
    <dbReference type="NCBI Taxonomy" id="658219"/>
    <lineage>
        <taxon>Bacteria</taxon>
        <taxon>Pseudomonadati</taxon>
        <taxon>Pseudomonadota</taxon>
        <taxon>Gammaproteobacteria</taxon>
        <taxon>Cellvibrionales</taxon>
        <taxon>Microbulbiferaceae</taxon>
        <taxon>Microbulbifer</taxon>
    </lineage>
</organism>